<evidence type="ECO:0000313" key="2">
    <source>
        <dbReference type="EMBL" id="UQA97344.1"/>
    </source>
</evidence>
<reference evidence="2" key="1">
    <citation type="submission" date="2021-10" db="EMBL/GenBank/DDBJ databases">
        <title>Streptomyces nigrumlapis sp.nov.,an antimicrobial producing actinobacterium isolated from Black Gobi rocks.</title>
        <authorList>
            <person name="Wen Y."/>
            <person name="Zhang W."/>
            <person name="Liu X.G."/>
        </authorList>
    </citation>
    <scope>NUCLEOTIDE SEQUENCE</scope>
    <source>
        <strain evidence="2">ST13-2-2</strain>
    </source>
</reference>
<gene>
    <name evidence="2" type="ORF">K9S39_40690</name>
</gene>
<evidence type="ECO:0000259" key="1">
    <source>
        <dbReference type="Pfam" id="PF03364"/>
    </source>
</evidence>
<dbReference type="CDD" id="cd08861">
    <property type="entry name" value="OtcD1_ARO-CYC_like"/>
    <property type="match status" value="2"/>
</dbReference>
<dbReference type="InterPro" id="IPR005031">
    <property type="entry name" value="COQ10_START"/>
</dbReference>
<organism evidence="2 3">
    <name type="scientific">Streptomyces halobius</name>
    <dbReference type="NCBI Taxonomy" id="2879846"/>
    <lineage>
        <taxon>Bacteria</taxon>
        <taxon>Bacillati</taxon>
        <taxon>Actinomycetota</taxon>
        <taxon>Actinomycetes</taxon>
        <taxon>Kitasatosporales</taxon>
        <taxon>Streptomycetaceae</taxon>
        <taxon>Streptomyces</taxon>
    </lineage>
</organism>
<dbReference type="Pfam" id="PF03364">
    <property type="entry name" value="Polyketide_cyc"/>
    <property type="match status" value="1"/>
</dbReference>
<feature type="domain" description="Coenzyme Q-binding protein COQ10 START" evidence="1">
    <location>
        <begin position="169"/>
        <end position="269"/>
    </location>
</feature>
<sequence length="317" mass="35055">MTNNHRAEHRITVQAPARTVFGLIANIEAWPRVFPPTVHVDVLKRTAGEERIRIWATANDSVKTWTSRRVLDSEGLRVSFRQEVSQPPVAAMGGEWIIEPLSDSRTLVRLTHDFRAVDDDPEGVAWINRAVDRNSDAELGALKRAAEPAPGAGAGDLSLQFDDVVEVAGDPAEVYDFLYDARQWERRLPHVNRVELAESTPNLQLLEMDTLTPNGAVHTTKSVRICFPAGTIVYKQLKTPALMAVHNGRWRIEKSPSGCTVTSTHTVVLNRDAVVPVLGGGATVQDARTFVRDALGRNSTATMLLAKEYAERAVRER</sequence>
<evidence type="ECO:0000313" key="3">
    <source>
        <dbReference type="Proteomes" id="UP000830115"/>
    </source>
</evidence>
<dbReference type="SUPFAM" id="SSF55961">
    <property type="entry name" value="Bet v1-like"/>
    <property type="match status" value="2"/>
</dbReference>
<accession>A0ABY4MHQ9</accession>
<keyword evidence="3" id="KW-1185">Reference proteome</keyword>
<dbReference type="RefSeq" id="WP_248868270.1">
    <property type="nucleotide sequence ID" value="NZ_CP086322.1"/>
</dbReference>
<dbReference type="InterPro" id="IPR019587">
    <property type="entry name" value="Polyketide_cyclase/dehydratase"/>
</dbReference>
<proteinExistence type="predicted"/>
<name>A0ABY4MHQ9_9ACTN</name>
<dbReference type="EMBL" id="CP086322">
    <property type="protein sequence ID" value="UQA97344.1"/>
    <property type="molecule type" value="Genomic_DNA"/>
</dbReference>
<protein>
    <submittedName>
        <fullName evidence="2">Aromatase/cyclase</fullName>
    </submittedName>
</protein>
<dbReference type="Proteomes" id="UP000830115">
    <property type="component" value="Chromosome"/>
</dbReference>
<dbReference type="Pfam" id="PF10604">
    <property type="entry name" value="Polyketide_cyc2"/>
    <property type="match status" value="1"/>
</dbReference>
<dbReference type="Gene3D" id="3.30.530.20">
    <property type="match status" value="2"/>
</dbReference>
<dbReference type="InterPro" id="IPR023393">
    <property type="entry name" value="START-like_dom_sf"/>
</dbReference>